<proteinExistence type="predicted"/>
<accession>A0ABT9M779</accession>
<sequence length="31" mass="3637">MKEAKQWLVIKTAEKAMVYAKEIFSYCKSVI</sequence>
<evidence type="ECO:0000313" key="1">
    <source>
        <dbReference type="EMBL" id="MDP9751967.1"/>
    </source>
</evidence>
<protein>
    <recommendedName>
        <fullName evidence="3">HEPN domain-containing protein</fullName>
    </recommendedName>
</protein>
<reference evidence="1 2" key="1">
    <citation type="submission" date="2023-07" db="EMBL/GenBank/DDBJ databases">
        <title>Genomic Encyclopedia of Type Strains, Phase IV (KMG-IV): sequencing the most valuable type-strain genomes for metagenomic binning, comparative biology and taxonomic classification.</title>
        <authorList>
            <person name="Goeker M."/>
        </authorList>
    </citation>
    <scope>NUCLEOTIDE SEQUENCE [LARGE SCALE GENOMIC DNA]</scope>
    <source>
        <strain evidence="1 2">DSM 25963</strain>
    </source>
</reference>
<name>A0ABT9M779_9THEO</name>
<evidence type="ECO:0008006" key="3">
    <source>
        <dbReference type="Google" id="ProtNLM"/>
    </source>
</evidence>
<dbReference type="Proteomes" id="UP001223886">
    <property type="component" value="Unassembled WGS sequence"/>
</dbReference>
<organism evidence="1 2">
    <name type="scientific">Thermoanaerobacter pentosaceus</name>
    <dbReference type="NCBI Taxonomy" id="694059"/>
    <lineage>
        <taxon>Bacteria</taxon>
        <taxon>Bacillati</taxon>
        <taxon>Bacillota</taxon>
        <taxon>Clostridia</taxon>
        <taxon>Thermoanaerobacterales</taxon>
        <taxon>Thermoanaerobacteraceae</taxon>
        <taxon>Thermoanaerobacter</taxon>
    </lineage>
</organism>
<evidence type="ECO:0000313" key="2">
    <source>
        <dbReference type="Proteomes" id="UP001223886"/>
    </source>
</evidence>
<comment type="caution">
    <text evidence="1">The sequence shown here is derived from an EMBL/GenBank/DDBJ whole genome shotgun (WGS) entry which is preliminary data.</text>
</comment>
<gene>
    <name evidence="1" type="ORF">J2S24_002493</name>
</gene>
<keyword evidence="2" id="KW-1185">Reference proteome</keyword>
<dbReference type="EMBL" id="JAURUP010000043">
    <property type="protein sequence ID" value="MDP9751967.1"/>
    <property type="molecule type" value="Genomic_DNA"/>
</dbReference>